<dbReference type="PANTHER" id="PTHR11635">
    <property type="entry name" value="CAMP-DEPENDENT PROTEIN KINASE REGULATORY CHAIN"/>
    <property type="match status" value="1"/>
</dbReference>
<evidence type="ECO:0000313" key="3">
    <source>
        <dbReference type="Proteomes" id="UP000287171"/>
    </source>
</evidence>
<evidence type="ECO:0000313" key="2">
    <source>
        <dbReference type="EMBL" id="GCE28004.1"/>
    </source>
</evidence>
<dbReference type="GO" id="GO:0005829">
    <property type="term" value="C:cytosol"/>
    <property type="evidence" value="ECO:0007669"/>
    <property type="project" value="TreeGrafter"/>
</dbReference>
<sequence>MYEDALARVDLFSSLDKKELQALAKSCQERSYSAGSVIIAQGDTGVGLYIVTAGNVRITRNKDADRGDEDLGTQGPGSVLGEMSLLDDLPRSATATAVDDVTALLVPVWEFRSFLRNHPDVSLKLLSVLSRRLRKAENIKPE</sequence>
<dbReference type="Proteomes" id="UP000287171">
    <property type="component" value="Unassembled WGS sequence"/>
</dbReference>
<evidence type="ECO:0000259" key="1">
    <source>
        <dbReference type="PROSITE" id="PS50042"/>
    </source>
</evidence>
<dbReference type="PROSITE" id="PS00888">
    <property type="entry name" value="CNMP_BINDING_1"/>
    <property type="match status" value="1"/>
</dbReference>
<dbReference type="InterPro" id="IPR050503">
    <property type="entry name" value="cAMP-dep_PK_reg_su-like"/>
</dbReference>
<reference evidence="3" key="1">
    <citation type="submission" date="2018-12" db="EMBL/GenBank/DDBJ databases">
        <title>Tengunoibacter tsumagoiensis gen. nov., sp. nov., Dictyobacter kobayashii sp. nov., D. alpinus sp. nov., and D. joshuensis sp. nov. and description of Dictyobacteraceae fam. nov. within the order Ktedonobacterales isolated from Tengu-no-mugimeshi.</title>
        <authorList>
            <person name="Wang C.M."/>
            <person name="Zheng Y."/>
            <person name="Sakai Y."/>
            <person name="Toyoda A."/>
            <person name="Minakuchi Y."/>
            <person name="Abe K."/>
            <person name="Yokota A."/>
            <person name="Yabe S."/>
        </authorList>
    </citation>
    <scope>NUCLEOTIDE SEQUENCE [LARGE SCALE GENOMIC DNA]</scope>
    <source>
        <strain evidence="3">Uno16</strain>
    </source>
</reference>
<dbReference type="InterPro" id="IPR000595">
    <property type="entry name" value="cNMP-bd_dom"/>
</dbReference>
<dbReference type="InterPro" id="IPR014710">
    <property type="entry name" value="RmlC-like_jellyroll"/>
</dbReference>
<proteinExistence type="predicted"/>
<organism evidence="2 3">
    <name type="scientific">Dictyobacter alpinus</name>
    <dbReference type="NCBI Taxonomy" id="2014873"/>
    <lineage>
        <taxon>Bacteria</taxon>
        <taxon>Bacillati</taxon>
        <taxon>Chloroflexota</taxon>
        <taxon>Ktedonobacteria</taxon>
        <taxon>Ktedonobacterales</taxon>
        <taxon>Dictyobacteraceae</taxon>
        <taxon>Dictyobacter</taxon>
    </lineage>
</organism>
<dbReference type="PROSITE" id="PS50042">
    <property type="entry name" value="CNMP_BINDING_3"/>
    <property type="match status" value="1"/>
</dbReference>
<dbReference type="OrthoDB" id="9798104at2"/>
<name>A0A402B9F9_9CHLR</name>
<dbReference type="InterPro" id="IPR018490">
    <property type="entry name" value="cNMP-bd_dom_sf"/>
</dbReference>
<comment type="caution">
    <text evidence="2">The sequence shown here is derived from an EMBL/GenBank/DDBJ whole genome shotgun (WGS) entry which is preliminary data.</text>
</comment>
<dbReference type="GO" id="GO:0005952">
    <property type="term" value="C:cAMP-dependent protein kinase complex"/>
    <property type="evidence" value="ECO:0007669"/>
    <property type="project" value="InterPro"/>
</dbReference>
<protein>
    <recommendedName>
        <fullName evidence="1">Cyclic nucleotide-binding domain-containing protein</fullName>
    </recommendedName>
</protein>
<dbReference type="Gene3D" id="2.60.120.10">
    <property type="entry name" value="Jelly Rolls"/>
    <property type="match status" value="1"/>
</dbReference>
<keyword evidence="3" id="KW-1185">Reference proteome</keyword>
<dbReference type="SMART" id="SM00100">
    <property type="entry name" value="cNMP"/>
    <property type="match status" value="1"/>
</dbReference>
<dbReference type="PROSITE" id="PS00889">
    <property type="entry name" value="CNMP_BINDING_2"/>
    <property type="match status" value="1"/>
</dbReference>
<dbReference type="SUPFAM" id="SSF51206">
    <property type="entry name" value="cAMP-binding domain-like"/>
    <property type="match status" value="1"/>
</dbReference>
<dbReference type="PANTHER" id="PTHR11635:SF152">
    <property type="entry name" value="CAMP-DEPENDENT PROTEIN KINASE TYPE I REGULATORY SUBUNIT-RELATED"/>
    <property type="match status" value="1"/>
</dbReference>
<gene>
    <name evidence="2" type="ORF">KDA_34880</name>
</gene>
<dbReference type="EMBL" id="BIFT01000001">
    <property type="protein sequence ID" value="GCE28004.1"/>
    <property type="molecule type" value="Genomic_DNA"/>
</dbReference>
<dbReference type="AlphaFoldDB" id="A0A402B9F9"/>
<dbReference type="InterPro" id="IPR018488">
    <property type="entry name" value="cNMP-bd_CS"/>
</dbReference>
<dbReference type="RefSeq" id="WP_126628272.1">
    <property type="nucleotide sequence ID" value="NZ_BIFT01000001.1"/>
</dbReference>
<dbReference type="Pfam" id="PF00027">
    <property type="entry name" value="cNMP_binding"/>
    <property type="match status" value="1"/>
</dbReference>
<feature type="domain" description="Cyclic nucleotide-binding" evidence="1">
    <location>
        <begin position="11"/>
        <end position="132"/>
    </location>
</feature>
<accession>A0A402B9F9</accession>
<dbReference type="PRINTS" id="PR00103">
    <property type="entry name" value="CAMPKINASE"/>
</dbReference>
<dbReference type="CDD" id="cd00038">
    <property type="entry name" value="CAP_ED"/>
    <property type="match status" value="1"/>
</dbReference>